<evidence type="ECO:0000256" key="5">
    <source>
        <dbReference type="ARBA" id="ARBA00022989"/>
    </source>
</evidence>
<evidence type="ECO:0000256" key="1">
    <source>
        <dbReference type="ARBA" id="ARBA00004651"/>
    </source>
</evidence>
<dbReference type="RefSeq" id="WP_344892169.1">
    <property type="nucleotide sequence ID" value="NZ_BAABAS010000004.1"/>
</dbReference>
<gene>
    <name evidence="8" type="ORF">GCM10022254_16160</name>
</gene>
<comment type="subcellular location">
    <subcellularLocation>
        <location evidence="1">Cell membrane</location>
        <topology evidence="1">Multi-pass membrane protein</topology>
    </subcellularLocation>
</comment>
<feature type="transmembrane region" description="Helical" evidence="7">
    <location>
        <begin position="158"/>
        <end position="179"/>
    </location>
</feature>
<evidence type="ECO:0000313" key="9">
    <source>
        <dbReference type="Proteomes" id="UP001501710"/>
    </source>
</evidence>
<reference evidence="9" key="1">
    <citation type="journal article" date="2019" name="Int. J. Syst. Evol. Microbiol.">
        <title>The Global Catalogue of Microorganisms (GCM) 10K type strain sequencing project: providing services to taxonomists for standard genome sequencing and annotation.</title>
        <authorList>
            <consortium name="The Broad Institute Genomics Platform"/>
            <consortium name="The Broad Institute Genome Sequencing Center for Infectious Disease"/>
            <person name="Wu L."/>
            <person name="Ma J."/>
        </authorList>
    </citation>
    <scope>NUCLEOTIDE SEQUENCE [LARGE SCALE GENOMIC DNA]</scope>
    <source>
        <strain evidence="9">JCM 17440</strain>
    </source>
</reference>
<keyword evidence="5 7" id="KW-1133">Transmembrane helix</keyword>
<dbReference type="EMBL" id="BAABAS010000004">
    <property type="protein sequence ID" value="GAA4227737.1"/>
    <property type="molecule type" value="Genomic_DNA"/>
</dbReference>
<dbReference type="Proteomes" id="UP001501710">
    <property type="component" value="Unassembled WGS sequence"/>
</dbReference>
<feature type="transmembrane region" description="Helical" evidence="7">
    <location>
        <begin position="128"/>
        <end position="146"/>
    </location>
</feature>
<keyword evidence="3" id="KW-1003">Cell membrane</keyword>
<comment type="caution">
    <text evidence="8">The sequence shown here is derived from an EMBL/GenBank/DDBJ whole genome shotgun (WGS) entry which is preliminary data.</text>
</comment>
<accession>A0ABP8BVP4</accession>
<dbReference type="PANTHER" id="PTHR33452">
    <property type="entry name" value="OXIDOREDUCTASE CATD-RELATED"/>
    <property type="match status" value="1"/>
</dbReference>
<evidence type="ECO:0000256" key="2">
    <source>
        <dbReference type="ARBA" id="ARBA00006679"/>
    </source>
</evidence>
<dbReference type="InterPro" id="IPR032808">
    <property type="entry name" value="DoxX"/>
</dbReference>
<keyword evidence="9" id="KW-1185">Reference proteome</keyword>
<protein>
    <submittedName>
        <fullName evidence="8">DoxX family membrane protein</fullName>
    </submittedName>
</protein>
<dbReference type="InterPro" id="IPR051907">
    <property type="entry name" value="DoxX-like_oxidoreductase"/>
</dbReference>
<keyword evidence="4 7" id="KW-0812">Transmembrane</keyword>
<evidence type="ECO:0000256" key="3">
    <source>
        <dbReference type="ARBA" id="ARBA00022475"/>
    </source>
</evidence>
<sequence length="182" mass="18935">MTKIDHPTTNKPVVAPTAPQTTTARDLGLLALRVVFGLLLAGHGTQKLFGWFDGFGLDKTGALFALSGYEPGKLFAVVAGLSEMTGGLLIAAGLLTPLAAAIMLGTMINAISETWKGGLLTATGWEPALLYATVATTMAFTGPGRFSLDAGRPWQREGLPWAAGSVVLATCAALVPLLIKWI</sequence>
<proteinExistence type="inferred from homology"/>
<name>A0ABP8BVP4_9ACTN</name>
<evidence type="ECO:0000256" key="7">
    <source>
        <dbReference type="SAM" id="Phobius"/>
    </source>
</evidence>
<dbReference type="Pfam" id="PF07681">
    <property type="entry name" value="DoxX"/>
    <property type="match status" value="1"/>
</dbReference>
<evidence type="ECO:0000256" key="6">
    <source>
        <dbReference type="ARBA" id="ARBA00023136"/>
    </source>
</evidence>
<feature type="transmembrane region" description="Helical" evidence="7">
    <location>
        <begin position="88"/>
        <end position="108"/>
    </location>
</feature>
<dbReference type="PANTHER" id="PTHR33452:SF1">
    <property type="entry name" value="INNER MEMBRANE PROTEIN YPHA-RELATED"/>
    <property type="match status" value="1"/>
</dbReference>
<comment type="similarity">
    <text evidence="2">Belongs to the DoxX family.</text>
</comment>
<organism evidence="8 9">
    <name type="scientific">Actinomadura meridiana</name>
    <dbReference type="NCBI Taxonomy" id="559626"/>
    <lineage>
        <taxon>Bacteria</taxon>
        <taxon>Bacillati</taxon>
        <taxon>Actinomycetota</taxon>
        <taxon>Actinomycetes</taxon>
        <taxon>Streptosporangiales</taxon>
        <taxon>Thermomonosporaceae</taxon>
        <taxon>Actinomadura</taxon>
    </lineage>
</organism>
<evidence type="ECO:0000256" key="4">
    <source>
        <dbReference type="ARBA" id="ARBA00022692"/>
    </source>
</evidence>
<evidence type="ECO:0000313" key="8">
    <source>
        <dbReference type="EMBL" id="GAA4227737.1"/>
    </source>
</evidence>
<keyword evidence="6 7" id="KW-0472">Membrane</keyword>